<dbReference type="PATRIC" id="fig|742738.3.peg.1421"/>
<organism evidence="1 2">
    <name type="scientific">Flavonifractor plautii 1_3_50AFAA</name>
    <dbReference type="NCBI Taxonomy" id="742738"/>
    <lineage>
        <taxon>Bacteria</taxon>
        <taxon>Bacillati</taxon>
        <taxon>Bacillota</taxon>
        <taxon>Clostridia</taxon>
        <taxon>Eubacteriales</taxon>
        <taxon>Oscillospiraceae</taxon>
        <taxon>Flavonifractor</taxon>
    </lineage>
</organism>
<dbReference type="HOGENOM" id="CLU_139219_1_0_9"/>
<evidence type="ECO:0000313" key="2">
    <source>
        <dbReference type="Proteomes" id="UP000029585"/>
    </source>
</evidence>
<dbReference type="RefSeq" id="WP_044940010.1">
    <property type="nucleotide sequence ID" value="NZ_KN174162.1"/>
</dbReference>
<reference evidence="1 2" key="1">
    <citation type="submission" date="2011-08" db="EMBL/GenBank/DDBJ databases">
        <title>The Genome Sequence of Clostridium orbiscindens 1_3_50AFAA.</title>
        <authorList>
            <consortium name="The Broad Institute Genome Sequencing Platform"/>
            <person name="Earl A."/>
            <person name="Ward D."/>
            <person name="Feldgarden M."/>
            <person name="Gevers D."/>
            <person name="Daigneault M."/>
            <person name="Strauss J."/>
            <person name="Allen-Vercoe E."/>
            <person name="Young S.K."/>
            <person name="Zeng Q."/>
            <person name="Gargeya S."/>
            <person name="Fitzgerald M."/>
            <person name="Haas B."/>
            <person name="Abouelleil A."/>
            <person name="Alvarado L."/>
            <person name="Arachchi H.M."/>
            <person name="Berlin A."/>
            <person name="Brown A."/>
            <person name="Chapman S.B."/>
            <person name="Chen Z."/>
            <person name="Dunbar C."/>
            <person name="Freedman E."/>
            <person name="Gearin G."/>
            <person name="Gellesch M."/>
            <person name="Goldberg J."/>
            <person name="Griggs A."/>
            <person name="Gujja S."/>
            <person name="Heiman D."/>
            <person name="Howarth C."/>
            <person name="Larson L."/>
            <person name="Lui A."/>
            <person name="MacDonald P.J.P."/>
            <person name="Montmayeur A."/>
            <person name="Murphy C."/>
            <person name="Neiman D."/>
            <person name="Pearson M."/>
            <person name="Priest M."/>
            <person name="Roberts A."/>
            <person name="Saif S."/>
            <person name="Shea T."/>
            <person name="Shenoy N."/>
            <person name="Sisk P."/>
            <person name="Stolte C."/>
            <person name="Sykes S."/>
            <person name="Wortman J."/>
            <person name="Nusbaum C."/>
            <person name="Birren B."/>
        </authorList>
    </citation>
    <scope>NUCLEOTIDE SEQUENCE [LARGE SCALE GENOMIC DNA]</scope>
    <source>
        <strain evidence="1 2">1_3_50AFAA</strain>
    </source>
</reference>
<accession>A0A096B9E6</accession>
<dbReference type="Pfam" id="PF09393">
    <property type="entry name" value="DUF2001"/>
    <property type="match status" value="1"/>
</dbReference>
<dbReference type="Gene3D" id="2.30.110.40">
    <property type="entry name" value="Phage tail tube protein"/>
    <property type="match status" value="1"/>
</dbReference>
<name>A0A096B9E6_FLAPL</name>
<comment type="caution">
    <text evidence="1">The sequence shown here is derived from an EMBL/GenBank/DDBJ whole genome shotgun (WGS) entry which is preliminary data.</text>
</comment>
<dbReference type="eggNOG" id="ENOG50300T3">
    <property type="taxonomic scope" value="Bacteria"/>
</dbReference>
<proteinExistence type="predicted"/>
<keyword evidence="2" id="KW-1185">Reference proteome</keyword>
<evidence type="ECO:0000313" key="1">
    <source>
        <dbReference type="EMBL" id="KGF56058.1"/>
    </source>
</evidence>
<dbReference type="InterPro" id="IPR038628">
    <property type="entry name" value="XkdM-like_sf"/>
</dbReference>
<dbReference type="EMBL" id="ADLO01000049">
    <property type="protein sequence ID" value="KGF56058.1"/>
    <property type="molecule type" value="Genomic_DNA"/>
</dbReference>
<dbReference type="AlphaFoldDB" id="A0A096B9E6"/>
<evidence type="ECO:0008006" key="3">
    <source>
        <dbReference type="Google" id="ProtNLM"/>
    </source>
</evidence>
<dbReference type="InterPro" id="IPR018989">
    <property type="entry name" value="DUF2001"/>
</dbReference>
<protein>
    <recommendedName>
        <fullName evidence="3">Phage portal protein</fullName>
    </recommendedName>
</protein>
<dbReference type="Proteomes" id="UP000029585">
    <property type="component" value="Unassembled WGS sequence"/>
</dbReference>
<dbReference type="SUPFAM" id="SSF69279">
    <property type="entry name" value="Phage tail proteins"/>
    <property type="match status" value="1"/>
</dbReference>
<gene>
    <name evidence="1" type="ORF">HMPREF9460_01375</name>
</gene>
<sequence length="146" mass="16102">MARTIDSARRVISGTWGELWIDGEKVAEVSACQAKVALNKETVNLCGRFMTTHKAMNASGTGSLTLHKVDSGFAQRMEGIKRGVDRRFTVISKLRDPDSYGAERVALYDVSFDDLTLADWQAAAVGSVTAPFTFSDYEYLDQIEVQ</sequence>